<dbReference type="Proteomes" id="UP000002748">
    <property type="component" value="Unassembled WGS sequence"/>
</dbReference>
<name>J5T5T9_TRIAS</name>
<dbReference type="Pfam" id="PF00702">
    <property type="entry name" value="Hydrolase"/>
    <property type="match status" value="1"/>
</dbReference>
<dbReference type="SUPFAM" id="SSF56784">
    <property type="entry name" value="HAD-like"/>
    <property type="match status" value="1"/>
</dbReference>
<dbReference type="VEuPathDB" id="FungiDB:A1Q1_01533"/>
<dbReference type="Gene3D" id="3.40.50.1000">
    <property type="entry name" value="HAD superfamily/HAD-like"/>
    <property type="match status" value="1"/>
</dbReference>
<comment type="caution">
    <text evidence="1">The sequence shown here is derived from an EMBL/GenBank/DDBJ whole genome shotgun (WGS) entry which is preliminary data.</text>
</comment>
<dbReference type="RefSeq" id="XP_014180047.1">
    <property type="nucleotide sequence ID" value="XM_014324572.1"/>
</dbReference>
<dbReference type="GeneID" id="25985047"/>
<accession>J5T5T9</accession>
<dbReference type="EMBL" id="ALBS01000173">
    <property type="protein sequence ID" value="EJT49331.1"/>
    <property type="molecule type" value="Genomic_DNA"/>
</dbReference>
<evidence type="ECO:0000313" key="1">
    <source>
        <dbReference type="EMBL" id="EJT49331.1"/>
    </source>
</evidence>
<evidence type="ECO:0000313" key="2">
    <source>
        <dbReference type="Proteomes" id="UP000002748"/>
    </source>
</evidence>
<dbReference type="InterPro" id="IPR051806">
    <property type="entry name" value="HAD-like_SPP"/>
</dbReference>
<sequence length="234" mass="25341">MSPQSVTVDAVLFDMDGTLLDSTPGVEATWEQYKEKYDLDLDEVLKHAHGMRTQDNMKNWCGIKGEEESAKEAEKFEGLIVENAKRLQDMGKTGLIILPGVKDILESLNTAPEPCWSIVTSARYKYASAALPTAAVPPHHHLVTANDVQNGKPNPEPYLKGAAKLGVDTKNCVVVEDAPSGIKAGVAAGAHVLAVCTSFPREMLEGLGAEWIVEDLTHVRAEPIDGRVKVTILD</sequence>
<dbReference type="CDD" id="cd07527">
    <property type="entry name" value="HAD_ScGPP-like"/>
    <property type="match status" value="1"/>
</dbReference>
<dbReference type="KEGG" id="tasa:A1Q1_01533"/>
<dbReference type="NCBIfam" id="TIGR01509">
    <property type="entry name" value="HAD-SF-IA-v3"/>
    <property type="match status" value="1"/>
</dbReference>
<dbReference type="SFLD" id="SFLDS00003">
    <property type="entry name" value="Haloacid_Dehalogenase"/>
    <property type="match status" value="1"/>
</dbReference>
<dbReference type="GO" id="GO:0050308">
    <property type="term" value="F:sugar-phosphatase activity"/>
    <property type="evidence" value="ECO:0007669"/>
    <property type="project" value="TreeGrafter"/>
</dbReference>
<dbReference type="PANTHER" id="PTHR43481">
    <property type="entry name" value="FRUCTOSE-1-PHOSPHATE PHOSPHATASE"/>
    <property type="match status" value="1"/>
</dbReference>
<dbReference type="HOGENOM" id="CLU_045011_13_4_1"/>
<dbReference type="InterPro" id="IPR036412">
    <property type="entry name" value="HAD-like_sf"/>
</dbReference>
<dbReference type="OrthoDB" id="40579at2759"/>
<dbReference type="InterPro" id="IPR023214">
    <property type="entry name" value="HAD_sf"/>
</dbReference>
<gene>
    <name evidence="1" type="ORF">A1Q1_01533</name>
</gene>
<protein>
    <submittedName>
        <fullName evidence="1">Glycerol-1-phosphatase</fullName>
    </submittedName>
</protein>
<dbReference type="SFLD" id="SFLDG01129">
    <property type="entry name" value="C1.5:_HAD__Beta-PGM__Phosphata"/>
    <property type="match status" value="1"/>
</dbReference>
<organism evidence="1 2">
    <name type="scientific">Trichosporon asahii var. asahii (strain ATCC 90039 / CBS 2479 / JCM 2466 / KCTC 7840 / NBRC 103889/ NCYC 2677 / UAMH 7654)</name>
    <name type="common">Yeast</name>
    <dbReference type="NCBI Taxonomy" id="1186058"/>
    <lineage>
        <taxon>Eukaryota</taxon>
        <taxon>Fungi</taxon>
        <taxon>Dikarya</taxon>
        <taxon>Basidiomycota</taxon>
        <taxon>Agaricomycotina</taxon>
        <taxon>Tremellomycetes</taxon>
        <taxon>Trichosporonales</taxon>
        <taxon>Trichosporonaceae</taxon>
        <taxon>Trichosporon</taxon>
    </lineage>
</organism>
<reference evidence="1 2" key="1">
    <citation type="journal article" date="2012" name="Eukaryot. Cell">
        <title>Draft genome sequence of CBS 2479, the standard type strain of Trichosporon asahii.</title>
        <authorList>
            <person name="Yang R.Y."/>
            <person name="Li H.T."/>
            <person name="Zhu H."/>
            <person name="Zhou G.P."/>
            <person name="Wang M."/>
            <person name="Wang L."/>
        </authorList>
    </citation>
    <scope>NUCLEOTIDE SEQUENCE [LARGE SCALE GENOMIC DNA]</scope>
    <source>
        <strain evidence="2">ATCC 90039 / CBS 2479 / JCM 2466 / KCTC 7840 / NCYC 2677 / UAMH 7654</strain>
    </source>
</reference>
<dbReference type="AlphaFoldDB" id="J5T5T9"/>
<dbReference type="InterPro" id="IPR006439">
    <property type="entry name" value="HAD-SF_hydro_IA"/>
</dbReference>
<dbReference type="PANTHER" id="PTHR43481:SF4">
    <property type="entry name" value="GLYCEROL-1-PHOSPHATE PHOSPHOHYDROLASE 1-RELATED"/>
    <property type="match status" value="1"/>
</dbReference>
<dbReference type="SFLD" id="SFLDG01135">
    <property type="entry name" value="C1.5.6:_HAD__Beta-PGM__Phospha"/>
    <property type="match status" value="1"/>
</dbReference>
<dbReference type="InterPro" id="IPR023198">
    <property type="entry name" value="PGP-like_dom2"/>
</dbReference>
<proteinExistence type="predicted"/>
<dbReference type="Gene3D" id="1.10.150.240">
    <property type="entry name" value="Putative phosphatase, domain 2"/>
    <property type="match status" value="1"/>
</dbReference>